<dbReference type="SUPFAM" id="SSF53474">
    <property type="entry name" value="alpha/beta-Hydrolases"/>
    <property type="match status" value="1"/>
</dbReference>
<evidence type="ECO:0000259" key="7">
    <source>
        <dbReference type="Pfam" id="PF00151"/>
    </source>
</evidence>
<feature type="region of interest" description="Disordered" evidence="5">
    <location>
        <begin position="418"/>
        <end position="456"/>
    </location>
</feature>
<feature type="domain" description="Lipase" evidence="7">
    <location>
        <begin position="67"/>
        <end position="374"/>
    </location>
</feature>
<dbReference type="GO" id="GO:0005615">
    <property type="term" value="C:extracellular space"/>
    <property type="evidence" value="ECO:0007669"/>
    <property type="project" value="TreeGrafter"/>
</dbReference>
<dbReference type="EMBL" id="JARAKH010000011">
    <property type="protein sequence ID" value="KAK8399443.1"/>
    <property type="molecule type" value="Genomic_DNA"/>
</dbReference>
<dbReference type="CDD" id="cd00707">
    <property type="entry name" value="Pancreat_lipase_like"/>
    <property type="match status" value="1"/>
</dbReference>
<comment type="caution">
    <text evidence="8">The sequence shown here is derived from an EMBL/GenBank/DDBJ whole genome shotgun (WGS) entry which is preliminary data.</text>
</comment>
<evidence type="ECO:0000256" key="4">
    <source>
        <dbReference type="RuleBase" id="RU004262"/>
    </source>
</evidence>
<evidence type="ECO:0000313" key="8">
    <source>
        <dbReference type="EMBL" id="KAK8399443.1"/>
    </source>
</evidence>
<dbReference type="Proteomes" id="UP001487740">
    <property type="component" value="Unassembled WGS sequence"/>
</dbReference>
<dbReference type="GO" id="GO:0016042">
    <property type="term" value="P:lipid catabolic process"/>
    <property type="evidence" value="ECO:0007669"/>
    <property type="project" value="TreeGrafter"/>
</dbReference>
<dbReference type="Gene3D" id="3.40.50.1820">
    <property type="entry name" value="alpha/beta hydrolase"/>
    <property type="match status" value="1"/>
</dbReference>
<feature type="compositionally biased region" description="Gly residues" evidence="5">
    <location>
        <begin position="378"/>
        <end position="400"/>
    </location>
</feature>
<dbReference type="AlphaFoldDB" id="A0AAW0UJP3"/>
<name>A0AAW0UJP3_SCYPA</name>
<evidence type="ECO:0000256" key="2">
    <source>
        <dbReference type="ARBA" id="ARBA00010701"/>
    </source>
</evidence>
<proteinExistence type="inferred from homology"/>
<keyword evidence="9" id="KW-1185">Reference proteome</keyword>
<dbReference type="InterPro" id="IPR029058">
    <property type="entry name" value="AB_hydrolase_fold"/>
</dbReference>
<dbReference type="PANTHER" id="PTHR11610">
    <property type="entry name" value="LIPASE"/>
    <property type="match status" value="1"/>
</dbReference>
<dbReference type="PANTHER" id="PTHR11610:SF185">
    <property type="entry name" value="LD47264P"/>
    <property type="match status" value="1"/>
</dbReference>
<dbReference type="InterPro" id="IPR033906">
    <property type="entry name" value="Lipase_N"/>
</dbReference>
<accession>A0AAW0UJP3</accession>
<dbReference type="PRINTS" id="PR00821">
    <property type="entry name" value="TAGLIPASE"/>
</dbReference>
<comment type="similarity">
    <text evidence="2 4">Belongs to the AB hydrolase superfamily. Lipase family.</text>
</comment>
<evidence type="ECO:0000256" key="6">
    <source>
        <dbReference type="SAM" id="SignalP"/>
    </source>
</evidence>
<gene>
    <name evidence="8" type="ORF">O3P69_003494</name>
</gene>
<comment type="subcellular location">
    <subcellularLocation>
        <location evidence="1">Secreted</location>
    </subcellularLocation>
</comment>
<reference evidence="8 9" key="1">
    <citation type="submission" date="2023-03" db="EMBL/GenBank/DDBJ databases">
        <title>High-quality genome of Scylla paramamosain provides insights in environmental adaptation.</title>
        <authorList>
            <person name="Zhang L."/>
        </authorList>
    </citation>
    <scope>NUCLEOTIDE SEQUENCE [LARGE SCALE GENOMIC DNA]</scope>
    <source>
        <strain evidence="8">LZ_2023a</strain>
        <tissue evidence="8">Muscle</tissue>
    </source>
</reference>
<dbReference type="Pfam" id="PF00151">
    <property type="entry name" value="Lipase"/>
    <property type="match status" value="1"/>
</dbReference>
<evidence type="ECO:0000256" key="3">
    <source>
        <dbReference type="ARBA" id="ARBA00022525"/>
    </source>
</evidence>
<feature type="chain" id="PRO_5043945722" description="Lipase domain-containing protein" evidence="6">
    <location>
        <begin position="29"/>
        <end position="472"/>
    </location>
</feature>
<dbReference type="InterPro" id="IPR000734">
    <property type="entry name" value="TAG_lipase"/>
</dbReference>
<keyword evidence="3" id="KW-0964">Secreted</keyword>
<feature type="signal peptide" evidence="6">
    <location>
        <begin position="1"/>
        <end position="28"/>
    </location>
</feature>
<sequence>MSSLALTTTLQSLLTLVPRLLLPSELQAERRLSEEVGGTQRLTAALQDSNVTNSERRWQDLALTTRCYGVYGCFSLGPPFFSMARPINAFPMQPHDLEPTLCLYTRDIPGHCQRLSIFSARAVTNTNFRPGAEVKMLTHGYLEHGEKRWLKKMVEEYLAWGDVNVVVVGWVSASGPPYTQAVANVRLLGAMLGRFLLNLQDEMGVPASRVHIVGHSLGAHMAGYVGQYLQTHGATLGHITGLDPAEPYFEGTDPVVRLDPSDAALVTVIHTDAGPILTGGLGMLQPSGHYDFYPNGGITMPGCGAHLGESLAKEQGNIPYGKHSSSARIRRFIGCNHIRSYEYFTESINSACPFVGIECPSWESYQLGACWSCEGSPGQGGSGGGGSGGGGGGGGGGAGGRSQTLLATPHHTNTRTIHQRHMTHLQRSTNPPRPSPWVEEAEGTPNKAAREDKDDEDACVVVPLGVTGVEAA</sequence>
<evidence type="ECO:0000313" key="9">
    <source>
        <dbReference type="Proteomes" id="UP001487740"/>
    </source>
</evidence>
<dbReference type="GO" id="GO:0016298">
    <property type="term" value="F:lipase activity"/>
    <property type="evidence" value="ECO:0007669"/>
    <property type="project" value="InterPro"/>
</dbReference>
<organism evidence="8 9">
    <name type="scientific">Scylla paramamosain</name>
    <name type="common">Mud crab</name>
    <dbReference type="NCBI Taxonomy" id="85552"/>
    <lineage>
        <taxon>Eukaryota</taxon>
        <taxon>Metazoa</taxon>
        <taxon>Ecdysozoa</taxon>
        <taxon>Arthropoda</taxon>
        <taxon>Crustacea</taxon>
        <taxon>Multicrustacea</taxon>
        <taxon>Malacostraca</taxon>
        <taxon>Eumalacostraca</taxon>
        <taxon>Eucarida</taxon>
        <taxon>Decapoda</taxon>
        <taxon>Pleocyemata</taxon>
        <taxon>Brachyura</taxon>
        <taxon>Eubrachyura</taxon>
        <taxon>Portunoidea</taxon>
        <taxon>Portunidae</taxon>
        <taxon>Portuninae</taxon>
        <taxon>Scylla</taxon>
    </lineage>
</organism>
<evidence type="ECO:0000256" key="5">
    <source>
        <dbReference type="SAM" id="MobiDB-lite"/>
    </source>
</evidence>
<protein>
    <recommendedName>
        <fullName evidence="7">Lipase domain-containing protein</fullName>
    </recommendedName>
</protein>
<dbReference type="InterPro" id="IPR013818">
    <property type="entry name" value="Lipase"/>
</dbReference>
<keyword evidence="6" id="KW-0732">Signal</keyword>
<evidence type="ECO:0000256" key="1">
    <source>
        <dbReference type="ARBA" id="ARBA00004613"/>
    </source>
</evidence>
<feature type="region of interest" description="Disordered" evidence="5">
    <location>
        <begin position="378"/>
        <end position="405"/>
    </location>
</feature>